<evidence type="ECO:0000313" key="2">
    <source>
        <dbReference type="Proteomes" id="UP000221761"/>
    </source>
</evidence>
<dbReference type="Proteomes" id="UP000221761">
    <property type="component" value="Segment"/>
</dbReference>
<dbReference type="GeneID" id="54982084"/>
<name>A0A2L0UZ23_9CAUD</name>
<sequence>MKFSDAFIGTAVLLLVLVYATIYAVPAQAAEPTIDTFVGPVLTVDACKANKCIRHTYMLDTQMDICEQVAEDLNTNYRGLVASCEFQH</sequence>
<dbReference type="KEGG" id="vg:54982084"/>
<protein>
    <submittedName>
        <fullName evidence="1">Uncharacterized protein</fullName>
    </submittedName>
</protein>
<reference evidence="2" key="1">
    <citation type="submission" date="2017-06" db="EMBL/GenBank/DDBJ databases">
        <authorList>
            <person name="Spollen W.G."/>
            <person name="Givan S.A."/>
            <person name="Brown P.B."/>
            <person name="Attai H."/>
        </authorList>
    </citation>
    <scope>NUCLEOTIDE SEQUENCE [LARGE SCALE GENOMIC DNA]</scope>
</reference>
<organism evidence="1 2">
    <name type="scientific">Agrobacterium phage Atu_ph03</name>
    <dbReference type="NCBI Taxonomy" id="2024262"/>
    <lineage>
        <taxon>Viruses</taxon>
        <taxon>Duplodnaviria</taxon>
        <taxon>Heunggongvirae</taxon>
        <taxon>Uroviricota</taxon>
        <taxon>Caudoviricetes</taxon>
        <taxon>Autographivirales</taxon>
        <taxon>Dunnvirinae</taxon>
        <taxon>Atuphduovirus</taxon>
        <taxon>Atuphduovirus atuph03</taxon>
    </lineage>
</organism>
<evidence type="ECO:0000313" key="1">
    <source>
        <dbReference type="EMBL" id="AUZ94802.1"/>
    </source>
</evidence>
<proteinExistence type="predicted"/>
<accession>A0A2L0UZ23</accession>
<dbReference type="EMBL" id="MF403006">
    <property type="protein sequence ID" value="AUZ94802.1"/>
    <property type="molecule type" value="Genomic_DNA"/>
</dbReference>
<dbReference type="RefSeq" id="YP_009791895.1">
    <property type="nucleotide sequence ID" value="NC_047846.1"/>
</dbReference>